<accession>B4M094</accession>
<proteinExistence type="predicted"/>
<dbReference type="Proteomes" id="UP000008792">
    <property type="component" value="Unassembled WGS sequence"/>
</dbReference>
<dbReference type="PhylomeDB" id="B4M094"/>
<dbReference type="OMA" id="HPMDSSK"/>
<protein>
    <submittedName>
        <fullName evidence="1">Uncharacterized protein</fullName>
    </submittedName>
</protein>
<keyword evidence="2" id="KW-1185">Reference proteome</keyword>
<dbReference type="InParanoid" id="B4M094"/>
<evidence type="ECO:0000313" key="1">
    <source>
        <dbReference type="EMBL" id="EDW67256.1"/>
    </source>
</evidence>
<name>B4M094_DROVI</name>
<gene>
    <name evidence="1" type="primary">Dvir\GJ24054</name>
    <name evidence="1" type="ORF">Dvir_GJ24054</name>
</gene>
<dbReference type="STRING" id="7244.B4M094"/>
<dbReference type="EMBL" id="CH940650">
    <property type="protein sequence ID" value="EDW67256.1"/>
    <property type="molecule type" value="Genomic_DNA"/>
</dbReference>
<sequence length="135" mass="15809">MGSRTIPQVDMLGVSKSLRIQRKPILKFVPPIGLSCVNYRVMEELDYFYLACQQYRDYYRDPFNKMQRPSLFAQYHGICGIKPDRNYEALIGPGYWVKERQPVVYPEKCSQRMNLDGSISIDAHFSRNSSTVFKR</sequence>
<organism evidence="1 2">
    <name type="scientific">Drosophila virilis</name>
    <name type="common">Fruit fly</name>
    <dbReference type="NCBI Taxonomy" id="7244"/>
    <lineage>
        <taxon>Eukaryota</taxon>
        <taxon>Metazoa</taxon>
        <taxon>Ecdysozoa</taxon>
        <taxon>Arthropoda</taxon>
        <taxon>Hexapoda</taxon>
        <taxon>Insecta</taxon>
        <taxon>Pterygota</taxon>
        <taxon>Neoptera</taxon>
        <taxon>Endopterygota</taxon>
        <taxon>Diptera</taxon>
        <taxon>Brachycera</taxon>
        <taxon>Muscomorpha</taxon>
        <taxon>Ephydroidea</taxon>
        <taxon>Drosophilidae</taxon>
        <taxon>Drosophila</taxon>
    </lineage>
</organism>
<reference evidence="1 2" key="1">
    <citation type="journal article" date="2007" name="Nature">
        <title>Evolution of genes and genomes on the Drosophila phylogeny.</title>
        <authorList>
            <consortium name="Drosophila 12 Genomes Consortium"/>
            <person name="Clark A.G."/>
            <person name="Eisen M.B."/>
            <person name="Smith D.R."/>
            <person name="Bergman C.M."/>
            <person name="Oliver B."/>
            <person name="Markow T.A."/>
            <person name="Kaufman T.C."/>
            <person name="Kellis M."/>
            <person name="Gelbart W."/>
            <person name="Iyer V.N."/>
            <person name="Pollard D.A."/>
            <person name="Sackton T.B."/>
            <person name="Larracuente A.M."/>
            <person name="Singh N.D."/>
            <person name="Abad J.P."/>
            <person name="Abt D.N."/>
            <person name="Adryan B."/>
            <person name="Aguade M."/>
            <person name="Akashi H."/>
            <person name="Anderson W.W."/>
            <person name="Aquadro C.F."/>
            <person name="Ardell D.H."/>
            <person name="Arguello R."/>
            <person name="Artieri C.G."/>
            <person name="Barbash D.A."/>
            <person name="Barker D."/>
            <person name="Barsanti P."/>
            <person name="Batterham P."/>
            <person name="Batzoglou S."/>
            <person name="Begun D."/>
            <person name="Bhutkar A."/>
            <person name="Blanco E."/>
            <person name="Bosak S.A."/>
            <person name="Bradley R.K."/>
            <person name="Brand A.D."/>
            <person name="Brent M.R."/>
            <person name="Brooks A.N."/>
            <person name="Brown R.H."/>
            <person name="Butlin R.K."/>
            <person name="Caggese C."/>
            <person name="Calvi B.R."/>
            <person name="Bernardo de Carvalho A."/>
            <person name="Caspi A."/>
            <person name="Castrezana S."/>
            <person name="Celniker S.E."/>
            <person name="Chang J.L."/>
            <person name="Chapple C."/>
            <person name="Chatterji S."/>
            <person name="Chinwalla A."/>
            <person name="Civetta A."/>
            <person name="Clifton S.W."/>
            <person name="Comeron J.M."/>
            <person name="Costello J.C."/>
            <person name="Coyne J.A."/>
            <person name="Daub J."/>
            <person name="David R.G."/>
            <person name="Delcher A.L."/>
            <person name="Delehaunty K."/>
            <person name="Do C.B."/>
            <person name="Ebling H."/>
            <person name="Edwards K."/>
            <person name="Eickbush T."/>
            <person name="Evans J.D."/>
            <person name="Filipski A."/>
            <person name="Findeiss S."/>
            <person name="Freyhult E."/>
            <person name="Fulton L."/>
            <person name="Fulton R."/>
            <person name="Garcia A.C."/>
            <person name="Gardiner A."/>
            <person name="Garfield D.A."/>
            <person name="Garvin B.E."/>
            <person name="Gibson G."/>
            <person name="Gilbert D."/>
            <person name="Gnerre S."/>
            <person name="Godfrey J."/>
            <person name="Good R."/>
            <person name="Gotea V."/>
            <person name="Gravely B."/>
            <person name="Greenberg A.J."/>
            <person name="Griffiths-Jones S."/>
            <person name="Gross S."/>
            <person name="Guigo R."/>
            <person name="Gustafson E.A."/>
            <person name="Haerty W."/>
            <person name="Hahn M.W."/>
            <person name="Halligan D.L."/>
            <person name="Halpern A.L."/>
            <person name="Halter G.M."/>
            <person name="Han M.V."/>
            <person name="Heger A."/>
            <person name="Hillier L."/>
            <person name="Hinrichs A.S."/>
            <person name="Holmes I."/>
            <person name="Hoskins R.A."/>
            <person name="Hubisz M.J."/>
            <person name="Hultmark D."/>
            <person name="Huntley M.A."/>
            <person name="Jaffe D.B."/>
            <person name="Jagadeeshan S."/>
            <person name="Jeck W.R."/>
            <person name="Johnson J."/>
            <person name="Jones C.D."/>
            <person name="Jordan W.C."/>
            <person name="Karpen G.H."/>
            <person name="Kataoka E."/>
            <person name="Keightley P.D."/>
            <person name="Kheradpour P."/>
            <person name="Kirkness E.F."/>
            <person name="Koerich L.B."/>
            <person name="Kristiansen K."/>
            <person name="Kudrna D."/>
            <person name="Kulathinal R.J."/>
            <person name="Kumar S."/>
            <person name="Kwok R."/>
            <person name="Lander E."/>
            <person name="Langley C.H."/>
            <person name="Lapoint R."/>
            <person name="Lazzaro B.P."/>
            <person name="Lee S.J."/>
            <person name="Levesque L."/>
            <person name="Li R."/>
            <person name="Lin C.F."/>
            <person name="Lin M.F."/>
            <person name="Lindblad-Toh K."/>
            <person name="Llopart A."/>
            <person name="Long M."/>
            <person name="Low L."/>
            <person name="Lozovsky E."/>
            <person name="Lu J."/>
            <person name="Luo M."/>
            <person name="Machado C.A."/>
            <person name="Makalowski W."/>
            <person name="Marzo M."/>
            <person name="Matsuda M."/>
            <person name="Matzkin L."/>
            <person name="McAllister B."/>
            <person name="McBride C.S."/>
            <person name="McKernan B."/>
            <person name="McKernan K."/>
            <person name="Mendez-Lago M."/>
            <person name="Minx P."/>
            <person name="Mollenhauer M.U."/>
            <person name="Montooth K."/>
            <person name="Mount S.M."/>
            <person name="Mu X."/>
            <person name="Myers E."/>
            <person name="Negre B."/>
            <person name="Newfeld S."/>
            <person name="Nielsen R."/>
            <person name="Noor M.A."/>
            <person name="O'Grady P."/>
            <person name="Pachter L."/>
            <person name="Papaceit M."/>
            <person name="Parisi M.J."/>
            <person name="Parisi M."/>
            <person name="Parts L."/>
            <person name="Pedersen J.S."/>
            <person name="Pesole G."/>
            <person name="Phillippy A.M."/>
            <person name="Ponting C.P."/>
            <person name="Pop M."/>
            <person name="Porcelli D."/>
            <person name="Powell J.R."/>
            <person name="Prohaska S."/>
            <person name="Pruitt K."/>
            <person name="Puig M."/>
            <person name="Quesneville H."/>
            <person name="Ram K.R."/>
            <person name="Rand D."/>
            <person name="Rasmussen M.D."/>
            <person name="Reed L.K."/>
            <person name="Reenan R."/>
            <person name="Reily A."/>
            <person name="Remington K.A."/>
            <person name="Rieger T.T."/>
            <person name="Ritchie M.G."/>
            <person name="Robin C."/>
            <person name="Rogers Y.H."/>
            <person name="Rohde C."/>
            <person name="Rozas J."/>
            <person name="Rubenfield M.J."/>
            <person name="Ruiz A."/>
            <person name="Russo S."/>
            <person name="Salzberg S.L."/>
            <person name="Sanchez-Gracia A."/>
            <person name="Saranga D.J."/>
            <person name="Sato H."/>
            <person name="Schaeffer S.W."/>
            <person name="Schatz M.C."/>
            <person name="Schlenke T."/>
            <person name="Schwartz R."/>
            <person name="Segarra C."/>
            <person name="Singh R.S."/>
            <person name="Sirot L."/>
            <person name="Sirota M."/>
            <person name="Sisneros N.B."/>
            <person name="Smith C.D."/>
            <person name="Smith T.F."/>
            <person name="Spieth J."/>
            <person name="Stage D.E."/>
            <person name="Stark A."/>
            <person name="Stephan W."/>
            <person name="Strausberg R.L."/>
            <person name="Strempel S."/>
            <person name="Sturgill D."/>
            <person name="Sutton G."/>
            <person name="Sutton G.G."/>
            <person name="Tao W."/>
            <person name="Teichmann S."/>
            <person name="Tobari Y.N."/>
            <person name="Tomimura Y."/>
            <person name="Tsolas J.M."/>
            <person name="Valente V.L."/>
            <person name="Venter E."/>
            <person name="Venter J.C."/>
            <person name="Vicario S."/>
            <person name="Vieira F.G."/>
            <person name="Vilella A.J."/>
            <person name="Villasante A."/>
            <person name="Walenz B."/>
            <person name="Wang J."/>
            <person name="Wasserman M."/>
            <person name="Watts T."/>
            <person name="Wilson D."/>
            <person name="Wilson R.K."/>
            <person name="Wing R.A."/>
            <person name="Wolfner M.F."/>
            <person name="Wong A."/>
            <person name="Wong G.K."/>
            <person name="Wu C.I."/>
            <person name="Wu G."/>
            <person name="Yamamoto D."/>
            <person name="Yang H.P."/>
            <person name="Yang S.P."/>
            <person name="Yorke J.A."/>
            <person name="Yoshida K."/>
            <person name="Zdobnov E."/>
            <person name="Zhang P."/>
            <person name="Zhang Y."/>
            <person name="Zimin A.V."/>
            <person name="Baldwin J."/>
            <person name="Abdouelleil A."/>
            <person name="Abdulkadir J."/>
            <person name="Abebe A."/>
            <person name="Abera B."/>
            <person name="Abreu J."/>
            <person name="Acer S.C."/>
            <person name="Aftuck L."/>
            <person name="Alexander A."/>
            <person name="An P."/>
            <person name="Anderson E."/>
            <person name="Anderson S."/>
            <person name="Arachi H."/>
            <person name="Azer M."/>
            <person name="Bachantsang P."/>
            <person name="Barry A."/>
            <person name="Bayul T."/>
            <person name="Berlin A."/>
            <person name="Bessette D."/>
            <person name="Bloom T."/>
            <person name="Blye J."/>
            <person name="Boguslavskiy L."/>
            <person name="Bonnet C."/>
            <person name="Boukhgalter B."/>
            <person name="Bourzgui I."/>
            <person name="Brown A."/>
            <person name="Cahill P."/>
            <person name="Channer S."/>
            <person name="Cheshatsang Y."/>
            <person name="Chuda L."/>
            <person name="Citroen M."/>
            <person name="Collymore A."/>
            <person name="Cooke P."/>
            <person name="Costello M."/>
            <person name="D'Aco K."/>
            <person name="Daza R."/>
            <person name="De Haan G."/>
            <person name="DeGray S."/>
            <person name="DeMaso C."/>
            <person name="Dhargay N."/>
            <person name="Dooley K."/>
            <person name="Dooley E."/>
            <person name="Doricent M."/>
            <person name="Dorje P."/>
            <person name="Dorjee K."/>
            <person name="Dupes A."/>
            <person name="Elong R."/>
            <person name="Falk J."/>
            <person name="Farina A."/>
            <person name="Faro S."/>
            <person name="Ferguson D."/>
            <person name="Fisher S."/>
            <person name="Foley C.D."/>
            <person name="Franke A."/>
            <person name="Friedrich D."/>
            <person name="Gadbois L."/>
            <person name="Gearin G."/>
            <person name="Gearin C.R."/>
            <person name="Giannoukos G."/>
            <person name="Goode T."/>
            <person name="Graham J."/>
            <person name="Grandbois E."/>
            <person name="Grewal S."/>
            <person name="Gyaltsen K."/>
            <person name="Hafez N."/>
            <person name="Hagos B."/>
            <person name="Hall J."/>
            <person name="Henson C."/>
            <person name="Hollinger A."/>
            <person name="Honan T."/>
            <person name="Huard M.D."/>
            <person name="Hughes L."/>
            <person name="Hurhula B."/>
            <person name="Husby M.E."/>
            <person name="Kamat A."/>
            <person name="Kanga B."/>
            <person name="Kashin S."/>
            <person name="Khazanovich D."/>
            <person name="Kisner P."/>
            <person name="Lance K."/>
            <person name="Lara M."/>
            <person name="Lee W."/>
            <person name="Lennon N."/>
            <person name="Letendre F."/>
            <person name="LeVine R."/>
            <person name="Lipovsky A."/>
            <person name="Liu X."/>
            <person name="Liu J."/>
            <person name="Liu S."/>
            <person name="Lokyitsang T."/>
            <person name="Lokyitsang Y."/>
            <person name="Lubonja R."/>
            <person name="Lui A."/>
            <person name="MacDonald P."/>
            <person name="Magnisalis V."/>
            <person name="Maru K."/>
            <person name="Matthews C."/>
            <person name="McCusker W."/>
            <person name="McDonough S."/>
            <person name="Mehta T."/>
            <person name="Meldrim J."/>
            <person name="Meneus L."/>
            <person name="Mihai O."/>
            <person name="Mihalev A."/>
            <person name="Mihova T."/>
            <person name="Mittelman R."/>
            <person name="Mlenga V."/>
            <person name="Montmayeur A."/>
            <person name="Mulrain L."/>
            <person name="Navidi A."/>
            <person name="Naylor J."/>
            <person name="Negash T."/>
            <person name="Nguyen T."/>
            <person name="Nguyen N."/>
            <person name="Nicol R."/>
            <person name="Norbu C."/>
            <person name="Norbu N."/>
            <person name="Novod N."/>
            <person name="O'Neill B."/>
            <person name="Osman S."/>
            <person name="Markiewicz E."/>
            <person name="Oyono O.L."/>
            <person name="Patti C."/>
            <person name="Phunkhang P."/>
            <person name="Pierre F."/>
            <person name="Priest M."/>
            <person name="Raghuraman S."/>
            <person name="Rege F."/>
            <person name="Reyes R."/>
            <person name="Rise C."/>
            <person name="Rogov P."/>
            <person name="Ross K."/>
            <person name="Ryan E."/>
            <person name="Settipalli S."/>
            <person name="Shea T."/>
            <person name="Sherpa N."/>
            <person name="Shi L."/>
            <person name="Shih D."/>
            <person name="Sparrow T."/>
            <person name="Spaulding J."/>
            <person name="Stalker J."/>
            <person name="Stange-Thomann N."/>
            <person name="Stavropoulos S."/>
            <person name="Stone C."/>
            <person name="Strader C."/>
            <person name="Tesfaye S."/>
            <person name="Thomson T."/>
            <person name="Thoulutsang Y."/>
            <person name="Thoulutsang D."/>
            <person name="Topham K."/>
            <person name="Topping I."/>
            <person name="Tsamla T."/>
            <person name="Vassiliev H."/>
            <person name="Vo A."/>
            <person name="Wangchuk T."/>
            <person name="Wangdi T."/>
            <person name="Weiand M."/>
            <person name="Wilkinson J."/>
            <person name="Wilson A."/>
            <person name="Yadav S."/>
            <person name="Young G."/>
            <person name="Yu Q."/>
            <person name="Zembek L."/>
            <person name="Zhong D."/>
            <person name="Zimmer A."/>
            <person name="Zwirko Z."/>
            <person name="Jaffe D.B."/>
            <person name="Alvarez P."/>
            <person name="Brockman W."/>
            <person name="Butler J."/>
            <person name="Chin C."/>
            <person name="Gnerre S."/>
            <person name="Grabherr M."/>
            <person name="Kleber M."/>
            <person name="Mauceli E."/>
            <person name="MacCallum I."/>
        </authorList>
    </citation>
    <scope>NUCLEOTIDE SEQUENCE [LARGE SCALE GENOMIC DNA]</scope>
    <source>
        <strain evidence="2">Tucson 15010-1051.87</strain>
    </source>
</reference>
<evidence type="ECO:0000313" key="2">
    <source>
        <dbReference type="Proteomes" id="UP000008792"/>
    </source>
</evidence>
<dbReference type="eggNOG" id="ENOG502S9UF">
    <property type="taxonomic scope" value="Eukaryota"/>
</dbReference>
<dbReference type="HOGENOM" id="CLU_1887873_0_0_1"/>
<dbReference type="AlphaFoldDB" id="B4M094"/>
<dbReference type="KEGG" id="dvi:6630424"/>
<dbReference type="OrthoDB" id="8181742at2759"/>